<dbReference type="EMBL" id="SOAX01000005">
    <property type="protein sequence ID" value="TDT39275.1"/>
    <property type="molecule type" value="Genomic_DNA"/>
</dbReference>
<protein>
    <submittedName>
        <fullName evidence="1">Uncharacterized protein</fullName>
    </submittedName>
</protein>
<organism evidence="1 2">
    <name type="scientific">Halospina denitrificans</name>
    <dbReference type="NCBI Taxonomy" id="332522"/>
    <lineage>
        <taxon>Bacteria</taxon>
        <taxon>Pseudomonadati</taxon>
        <taxon>Pseudomonadota</taxon>
        <taxon>Gammaproteobacteria</taxon>
        <taxon>Halospina</taxon>
    </lineage>
</organism>
<dbReference type="AlphaFoldDB" id="A0A4R7JN69"/>
<proteinExistence type="predicted"/>
<name>A0A4R7JN69_9GAMM</name>
<evidence type="ECO:0000313" key="1">
    <source>
        <dbReference type="EMBL" id="TDT39275.1"/>
    </source>
</evidence>
<comment type="caution">
    <text evidence="1">The sequence shown here is derived from an EMBL/GenBank/DDBJ whole genome shotgun (WGS) entry which is preliminary data.</text>
</comment>
<keyword evidence="2" id="KW-1185">Reference proteome</keyword>
<gene>
    <name evidence="1" type="ORF">DES49_2193</name>
</gene>
<dbReference type="Proteomes" id="UP000295830">
    <property type="component" value="Unassembled WGS sequence"/>
</dbReference>
<reference evidence="1 2" key="1">
    <citation type="submission" date="2019-03" db="EMBL/GenBank/DDBJ databases">
        <title>Genomic Encyclopedia of Type Strains, Phase IV (KMG-IV): sequencing the most valuable type-strain genomes for metagenomic binning, comparative biology and taxonomic classification.</title>
        <authorList>
            <person name="Goeker M."/>
        </authorList>
    </citation>
    <scope>NUCLEOTIDE SEQUENCE [LARGE SCALE GENOMIC DNA]</scope>
    <source>
        <strain evidence="1 2">DSM 15505</strain>
    </source>
</reference>
<sequence length="95" mass="10290">MGSAGKQLIHDPSLLRNSSNRWIITGNGMAHARDKLAPGQGKVGRHGVLHLELPRAVGKAGVGGGRQLMRRPINVLPGPCDDNYTESEWRDKQVS</sequence>
<accession>A0A4R7JN69</accession>
<evidence type="ECO:0000313" key="2">
    <source>
        <dbReference type="Proteomes" id="UP000295830"/>
    </source>
</evidence>